<protein>
    <submittedName>
        <fullName evidence="3">Peroxiredoxin</fullName>
    </submittedName>
</protein>
<comment type="caution">
    <text evidence="3">The sequence shown here is derived from an EMBL/GenBank/DDBJ whole genome shotgun (WGS) entry which is preliminary data.</text>
</comment>
<keyword evidence="4" id="KW-1185">Reference proteome</keyword>
<dbReference type="Pfam" id="PF00578">
    <property type="entry name" value="AhpC-TSA"/>
    <property type="match status" value="1"/>
</dbReference>
<evidence type="ECO:0000313" key="4">
    <source>
        <dbReference type="Proteomes" id="UP000574761"/>
    </source>
</evidence>
<dbReference type="InterPro" id="IPR036249">
    <property type="entry name" value="Thioredoxin-like_sf"/>
</dbReference>
<dbReference type="EMBL" id="JACIEE010000013">
    <property type="protein sequence ID" value="MBB3979729.1"/>
    <property type="molecule type" value="Genomic_DNA"/>
</dbReference>
<proteinExistence type="predicted"/>
<evidence type="ECO:0000256" key="1">
    <source>
        <dbReference type="SAM" id="MobiDB-lite"/>
    </source>
</evidence>
<sequence length="191" mass="20375">MTKTNLAAIPEPEGIADPVGKNESGSPSTFFSEASVPVGEYAPAFILPHRDGGNLGIVELVGAPFVLLFYSGSGERLQQTACLDATAPTLGILGVALVGIVCAERGPVRSQFEPAAEGYPVLLDWEPLVSRLYGFNRDRAAPEISATYLADLRGVVSWVEFDRAKERGDSAIILNAVRFHLSRPSTLDTSD</sequence>
<feature type="domain" description="Alkyl hydroperoxide reductase subunit C/ Thiol specific antioxidant" evidence="2">
    <location>
        <begin position="38"/>
        <end position="158"/>
    </location>
</feature>
<name>A0A7W6GN89_9HYPH</name>
<reference evidence="3 4" key="1">
    <citation type="submission" date="2020-08" db="EMBL/GenBank/DDBJ databases">
        <title>Genomic Encyclopedia of Type Strains, Phase IV (KMG-IV): sequencing the most valuable type-strain genomes for metagenomic binning, comparative biology and taxonomic classification.</title>
        <authorList>
            <person name="Goeker M."/>
        </authorList>
    </citation>
    <scope>NUCLEOTIDE SEQUENCE [LARGE SCALE GENOMIC DNA]</scope>
    <source>
        <strain evidence="3 4">DSM 100211</strain>
    </source>
</reference>
<accession>A0A7W6GN89</accession>
<dbReference type="AlphaFoldDB" id="A0A7W6GN89"/>
<evidence type="ECO:0000259" key="2">
    <source>
        <dbReference type="Pfam" id="PF00578"/>
    </source>
</evidence>
<organism evidence="3 4">
    <name type="scientific">Mycoplana azooxidifex</name>
    <dbReference type="NCBI Taxonomy" id="1636188"/>
    <lineage>
        <taxon>Bacteria</taxon>
        <taxon>Pseudomonadati</taxon>
        <taxon>Pseudomonadota</taxon>
        <taxon>Alphaproteobacteria</taxon>
        <taxon>Hyphomicrobiales</taxon>
        <taxon>Rhizobiaceae</taxon>
        <taxon>Mycoplana</taxon>
    </lineage>
</organism>
<dbReference type="GO" id="GO:0016491">
    <property type="term" value="F:oxidoreductase activity"/>
    <property type="evidence" value="ECO:0007669"/>
    <property type="project" value="InterPro"/>
</dbReference>
<dbReference type="RefSeq" id="WP_183807941.1">
    <property type="nucleotide sequence ID" value="NZ_JACIEE010000013.1"/>
</dbReference>
<gene>
    <name evidence="3" type="ORF">GGQ64_004974</name>
</gene>
<feature type="region of interest" description="Disordered" evidence="1">
    <location>
        <begin position="1"/>
        <end position="30"/>
    </location>
</feature>
<dbReference type="Gene3D" id="3.40.30.10">
    <property type="entry name" value="Glutaredoxin"/>
    <property type="match status" value="1"/>
</dbReference>
<dbReference type="GO" id="GO:0016209">
    <property type="term" value="F:antioxidant activity"/>
    <property type="evidence" value="ECO:0007669"/>
    <property type="project" value="InterPro"/>
</dbReference>
<dbReference type="SUPFAM" id="SSF52833">
    <property type="entry name" value="Thioredoxin-like"/>
    <property type="match status" value="1"/>
</dbReference>
<dbReference type="Proteomes" id="UP000574761">
    <property type="component" value="Unassembled WGS sequence"/>
</dbReference>
<evidence type="ECO:0000313" key="3">
    <source>
        <dbReference type="EMBL" id="MBB3979729.1"/>
    </source>
</evidence>
<dbReference type="InterPro" id="IPR000866">
    <property type="entry name" value="AhpC/TSA"/>
</dbReference>